<feature type="compositionally biased region" description="Polar residues" evidence="1">
    <location>
        <begin position="76"/>
        <end position="88"/>
    </location>
</feature>
<proteinExistence type="predicted"/>
<protein>
    <submittedName>
        <fullName evidence="2">Uncharacterized protein</fullName>
    </submittedName>
</protein>
<gene>
    <name evidence="2" type="ORF">NDU88_007224</name>
</gene>
<evidence type="ECO:0000256" key="1">
    <source>
        <dbReference type="SAM" id="MobiDB-lite"/>
    </source>
</evidence>
<dbReference type="Proteomes" id="UP001066276">
    <property type="component" value="Chromosome 5"/>
</dbReference>
<comment type="caution">
    <text evidence="2">The sequence shown here is derived from an EMBL/GenBank/DDBJ whole genome shotgun (WGS) entry which is preliminary data.</text>
</comment>
<keyword evidence="3" id="KW-1185">Reference proteome</keyword>
<feature type="compositionally biased region" description="Low complexity" evidence="1">
    <location>
        <begin position="117"/>
        <end position="128"/>
    </location>
</feature>
<evidence type="ECO:0000313" key="2">
    <source>
        <dbReference type="EMBL" id="KAJ1154472.1"/>
    </source>
</evidence>
<reference evidence="2" key="1">
    <citation type="journal article" date="2022" name="bioRxiv">
        <title>Sequencing and chromosome-scale assembly of the giantPleurodeles waltlgenome.</title>
        <authorList>
            <person name="Brown T."/>
            <person name="Elewa A."/>
            <person name="Iarovenko S."/>
            <person name="Subramanian E."/>
            <person name="Araus A.J."/>
            <person name="Petzold A."/>
            <person name="Susuki M."/>
            <person name="Suzuki K.-i.T."/>
            <person name="Hayashi T."/>
            <person name="Toyoda A."/>
            <person name="Oliveira C."/>
            <person name="Osipova E."/>
            <person name="Leigh N.D."/>
            <person name="Simon A."/>
            <person name="Yun M.H."/>
        </authorList>
    </citation>
    <scope>NUCLEOTIDE SEQUENCE</scope>
    <source>
        <strain evidence="2">20211129_DDA</strain>
        <tissue evidence="2">Liver</tissue>
    </source>
</reference>
<dbReference type="EMBL" id="JANPWB010000009">
    <property type="protein sequence ID" value="KAJ1154472.1"/>
    <property type="molecule type" value="Genomic_DNA"/>
</dbReference>
<feature type="region of interest" description="Disordered" evidence="1">
    <location>
        <begin position="64"/>
        <end position="88"/>
    </location>
</feature>
<organism evidence="2 3">
    <name type="scientific">Pleurodeles waltl</name>
    <name type="common">Iberian ribbed newt</name>
    <dbReference type="NCBI Taxonomy" id="8319"/>
    <lineage>
        <taxon>Eukaryota</taxon>
        <taxon>Metazoa</taxon>
        <taxon>Chordata</taxon>
        <taxon>Craniata</taxon>
        <taxon>Vertebrata</taxon>
        <taxon>Euteleostomi</taxon>
        <taxon>Amphibia</taxon>
        <taxon>Batrachia</taxon>
        <taxon>Caudata</taxon>
        <taxon>Salamandroidea</taxon>
        <taxon>Salamandridae</taxon>
        <taxon>Pleurodelinae</taxon>
        <taxon>Pleurodeles</taxon>
    </lineage>
</organism>
<dbReference type="AlphaFoldDB" id="A0AAV7RSE5"/>
<sequence>MAGYDDQAEDLYYFDDNTGSFDQDLVYALDTGMRHSVNQALVQAIQPLKHHLLGLVDQQAWSAPAGAPSLGDPSFSADTQSAKQTSNPHAADFQSLLRNMAREHDYNAGSLKKAVDAPASSYASSGHSSEQEDAPPRKRKKKAHHQDAPTPKEMMRSKKIRRDFVLPVKWDAGSSAFRDFVYNVTMERCNFYYRYEAPDESIESYIATIRMMATTWSFKYMGEMIRDKAVMRTMFVKAQENFYVIETPV</sequence>
<name>A0AAV7RSE5_PLEWA</name>
<accession>A0AAV7RSE5</accession>
<feature type="region of interest" description="Disordered" evidence="1">
    <location>
        <begin position="117"/>
        <end position="156"/>
    </location>
</feature>
<evidence type="ECO:0000313" key="3">
    <source>
        <dbReference type="Proteomes" id="UP001066276"/>
    </source>
</evidence>